<evidence type="ECO:0000313" key="1">
    <source>
        <dbReference type="EMBL" id="CAF1111037.1"/>
    </source>
</evidence>
<gene>
    <name evidence="1" type="ORF">OXX778_LOCUS21625</name>
</gene>
<keyword evidence="2" id="KW-1185">Reference proteome</keyword>
<dbReference type="Proteomes" id="UP000663879">
    <property type="component" value="Unassembled WGS sequence"/>
</dbReference>
<dbReference type="AlphaFoldDB" id="A0A814PUB2"/>
<accession>A0A814PUB2</accession>
<comment type="caution">
    <text evidence="1">The sequence shown here is derived from an EMBL/GenBank/DDBJ whole genome shotgun (WGS) entry which is preliminary data.</text>
</comment>
<reference evidence="1" key="1">
    <citation type="submission" date="2021-02" db="EMBL/GenBank/DDBJ databases">
        <authorList>
            <person name="Nowell W R."/>
        </authorList>
    </citation>
    <scope>NUCLEOTIDE SEQUENCE</scope>
    <source>
        <strain evidence="1">Ploen Becks lab</strain>
    </source>
</reference>
<proteinExistence type="predicted"/>
<dbReference type="EMBL" id="CAJNOC010008167">
    <property type="protein sequence ID" value="CAF1111037.1"/>
    <property type="molecule type" value="Genomic_DNA"/>
</dbReference>
<sequence>MSIDTPKEYFSCFTSFNQMLQVEKFGLDCFMICSRQNNCRYLKFNSNYCFPYSSLSFNELLNSDDIWFKNIEDKNFVVCTNSISTTTTTFRIDSLLARNYPISNLISIGFQKVYEKYYSFPTTSSDLTGAKMNCNSTSILCAAGHHEANSDILELVACGNCFQILINTTINSPNLVRSAYWYMTPGQSFGFSRSNRIYQSQADIYIVADPERLSWHLDLSYGGWRLGNITGLNNSISYKKFLFVKV</sequence>
<dbReference type="OrthoDB" id="283037at2759"/>
<protein>
    <submittedName>
        <fullName evidence="1">Uncharacterized protein</fullName>
    </submittedName>
</protein>
<evidence type="ECO:0000313" key="2">
    <source>
        <dbReference type="Proteomes" id="UP000663879"/>
    </source>
</evidence>
<organism evidence="1 2">
    <name type="scientific">Brachionus calyciflorus</name>
    <dbReference type="NCBI Taxonomy" id="104777"/>
    <lineage>
        <taxon>Eukaryota</taxon>
        <taxon>Metazoa</taxon>
        <taxon>Spiralia</taxon>
        <taxon>Gnathifera</taxon>
        <taxon>Rotifera</taxon>
        <taxon>Eurotatoria</taxon>
        <taxon>Monogononta</taxon>
        <taxon>Pseudotrocha</taxon>
        <taxon>Ploima</taxon>
        <taxon>Brachionidae</taxon>
        <taxon>Brachionus</taxon>
    </lineage>
</organism>
<name>A0A814PUB2_9BILA</name>